<dbReference type="EMBL" id="CP162601">
    <property type="protein sequence ID" value="XDK25287.1"/>
    <property type="molecule type" value="Genomic_DNA"/>
</dbReference>
<name>A0AB39HBG7_9VIBR</name>
<dbReference type="InterPro" id="IPR017462">
    <property type="entry name" value="Sulphur_relay_TusC/DsrF"/>
</dbReference>
<comment type="function">
    <text evidence="1">Could be part of a sulfur-relay system.</text>
</comment>
<dbReference type="NCBIfam" id="TIGR03010">
    <property type="entry name" value="sulf_tusC_dsrF"/>
    <property type="match status" value="1"/>
</dbReference>
<dbReference type="KEGG" id="vih:AB0763_01175"/>
<dbReference type="Gene3D" id="3.40.1260.10">
    <property type="entry name" value="DsrEFH-like"/>
    <property type="match status" value="1"/>
</dbReference>
<comment type="similarity">
    <text evidence="3">Belongs to the DsrF/TusC family.</text>
</comment>
<evidence type="ECO:0000256" key="1">
    <source>
        <dbReference type="ARBA" id="ARBA00002850"/>
    </source>
</evidence>
<evidence type="ECO:0000256" key="3">
    <source>
        <dbReference type="ARBA" id="ARBA00005996"/>
    </source>
</evidence>
<dbReference type="InterPro" id="IPR027396">
    <property type="entry name" value="DsrEFH-like"/>
</dbReference>
<dbReference type="InterPro" id="IPR003787">
    <property type="entry name" value="Sulphur_relay_DsrE/F-like"/>
</dbReference>
<evidence type="ECO:0000256" key="2">
    <source>
        <dbReference type="ARBA" id="ARBA00004496"/>
    </source>
</evidence>
<dbReference type="PANTHER" id="PTHR38780:SF1">
    <property type="entry name" value="PROTEIN TUSC"/>
    <property type="match status" value="1"/>
</dbReference>
<dbReference type="PANTHER" id="PTHR38780">
    <property type="entry name" value="PROTEIN TUSC"/>
    <property type="match status" value="1"/>
</dbReference>
<sequence length="118" mass="12789">MNSIGFIFRSSPHSTSRGREGVDALLATAALEDNIKVCFLGAGVLQLLSDQDTQAIGTKNYVPMFGLFELYDIDDIYVCEASLSRYGIGVDDLMIEAQVVSPQVLAGVFNTCQSLLTF</sequence>
<evidence type="ECO:0000313" key="5">
    <source>
        <dbReference type="EMBL" id="XDK25287.1"/>
    </source>
</evidence>
<evidence type="ECO:0000256" key="4">
    <source>
        <dbReference type="ARBA" id="ARBA00017149"/>
    </source>
</evidence>
<dbReference type="RefSeq" id="WP_306101953.1">
    <property type="nucleotide sequence ID" value="NZ_CP162601.1"/>
</dbReference>
<dbReference type="NCBIfam" id="NF001238">
    <property type="entry name" value="PRK00211.1"/>
    <property type="match status" value="1"/>
</dbReference>
<reference evidence="5" key="1">
    <citation type="submission" date="2024-07" db="EMBL/GenBank/DDBJ databases">
        <title>Genome Analysis of a Potential Novel Vibrio Species Secreting pH- and Thermo-stable Alginate Lyase and its Application in Producing Alginate Oligosaccharides.</title>
        <authorList>
            <person name="Huang H."/>
            <person name="Bao K."/>
        </authorList>
    </citation>
    <scope>NUCLEOTIDE SEQUENCE</scope>
    <source>
        <strain evidence="5">HB236076</strain>
    </source>
</reference>
<organism evidence="5">
    <name type="scientific">Vibrio sp. HB236076</name>
    <dbReference type="NCBI Taxonomy" id="3232307"/>
    <lineage>
        <taxon>Bacteria</taxon>
        <taxon>Pseudomonadati</taxon>
        <taxon>Pseudomonadota</taxon>
        <taxon>Gammaproteobacteria</taxon>
        <taxon>Vibrionales</taxon>
        <taxon>Vibrionaceae</taxon>
        <taxon>Vibrio</taxon>
    </lineage>
</organism>
<protein>
    <recommendedName>
        <fullName evidence="4">Protein TusC homolog</fullName>
    </recommendedName>
</protein>
<dbReference type="SUPFAM" id="SSF75169">
    <property type="entry name" value="DsrEFH-like"/>
    <property type="match status" value="1"/>
</dbReference>
<proteinExistence type="inferred from homology"/>
<dbReference type="GO" id="GO:0005737">
    <property type="term" value="C:cytoplasm"/>
    <property type="evidence" value="ECO:0007669"/>
    <property type="project" value="UniProtKB-SubCell"/>
</dbReference>
<comment type="subcellular location">
    <subcellularLocation>
        <location evidence="2">Cytoplasm</location>
    </subcellularLocation>
</comment>
<dbReference type="AlphaFoldDB" id="A0AB39HBG7"/>
<gene>
    <name evidence="5" type="primary">tusC</name>
    <name evidence="5" type="ORF">AB0763_01175</name>
</gene>
<dbReference type="Pfam" id="PF02635">
    <property type="entry name" value="DsrE"/>
    <property type="match status" value="1"/>
</dbReference>
<accession>A0AB39HBG7</accession>